<reference evidence="1" key="1">
    <citation type="submission" date="2019-06" db="EMBL/GenBank/DDBJ databases">
        <authorList>
            <person name="Le Quere A."/>
            <person name="Colella S."/>
        </authorList>
    </citation>
    <scope>NUCLEOTIDE SEQUENCE</scope>
    <source>
        <strain evidence="1">EmedicaeMD41</strain>
    </source>
</reference>
<accession>A0A508X7R8</accession>
<name>A0A508X7R8_9HYPH</name>
<protein>
    <submittedName>
        <fullName evidence="1">Uncharacterized protein</fullName>
    </submittedName>
</protein>
<gene>
    <name evidence="1" type="ORF">EMEDMD4_910133</name>
</gene>
<dbReference type="AlphaFoldDB" id="A0A508X7R8"/>
<dbReference type="EMBL" id="CABFNB010000163">
    <property type="protein sequence ID" value="VTZ65916.1"/>
    <property type="molecule type" value="Genomic_DNA"/>
</dbReference>
<proteinExistence type="predicted"/>
<dbReference type="Proteomes" id="UP000507954">
    <property type="component" value="Unassembled WGS sequence"/>
</dbReference>
<organism evidence="1">
    <name type="scientific">Sinorhizobium medicae</name>
    <dbReference type="NCBI Taxonomy" id="110321"/>
    <lineage>
        <taxon>Bacteria</taxon>
        <taxon>Pseudomonadati</taxon>
        <taxon>Pseudomonadota</taxon>
        <taxon>Alphaproteobacteria</taxon>
        <taxon>Hyphomicrobiales</taxon>
        <taxon>Rhizobiaceae</taxon>
        <taxon>Sinorhizobium/Ensifer group</taxon>
        <taxon>Sinorhizobium</taxon>
    </lineage>
</organism>
<evidence type="ECO:0000313" key="1">
    <source>
        <dbReference type="EMBL" id="VTZ65916.1"/>
    </source>
</evidence>
<sequence>MGLDGETFFVDANGHYRVKFVVKRVKADERNPHGLNYSPCMISRASALSDSIMPIQSPTQGGPAGKKRVVNDHRHRFKTIRPYDYKDAATLLEDFWAQVDSVLKEEGVIS</sequence>